<keyword evidence="1" id="KW-0732">Signal</keyword>
<dbReference type="GeneID" id="9463142"/>
<dbReference type="EMBL" id="DS028184">
    <property type="protein sequence ID" value="EEY67899.1"/>
    <property type="molecule type" value="Genomic_DNA"/>
</dbReference>
<feature type="chain" id="PRO_5003013797" evidence="1">
    <location>
        <begin position="24"/>
        <end position="50"/>
    </location>
</feature>
<feature type="signal peptide" evidence="1">
    <location>
        <begin position="1"/>
        <end position="23"/>
    </location>
</feature>
<dbReference type="STRING" id="403677.D0NXU8"/>
<reference evidence="3" key="1">
    <citation type="journal article" date="2009" name="Nature">
        <title>Genome sequence and analysis of the Irish potato famine pathogen Phytophthora infestans.</title>
        <authorList>
            <consortium name="The Broad Institute Genome Sequencing Platform"/>
            <person name="Haas B.J."/>
            <person name="Kamoun S."/>
            <person name="Zody M.C."/>
            <person name="Jiang R.H."/>
            <person name="Handsaker R.E."/>
            <person name="Cano L.M."/>
            <person name="Grabherr M."/>
            <person name="Kodira C.D."/>
            <person name="Raffaele S."/>
            <person name="Torto-Alalibo T."/>
            <person name="Bozkurt T.O."/>
            <person name="Ah-Fong A.M."/>
            <person name="Alvarado L."/>
            <person name="Anderson V.L."/>
            <person name="Armstrong M.R."/>
            <person name="Avrova A."/>
            <person name="Baxter L."/>
            <person name="Beynon J."/>
            <person name="Boevink P.C."/>
            <person name="Bollmann S.R."/>
            <person name="Bos J.I."/>
            <person name="Bulone V."/>
            <person name="Cai G."/>
            <person name="Cakir C."/>
            <person name="Carrington J.C."/>
            <person name="Chawner M."/>
            <person name="Conti L."/>
            <person name="Costanzo S."/>
            <person name="Ewan R."/>
            <person name="Fahlgren N."/>
            <person name="Fischbach M.A."/>
            <person name="Fugelstad J."/>
            <person name="Gilroy E.M."/>
            <person name="Gnerre S."/>
            <person name="Green P.J."/>
            <person name="Grenville-Briggs L.J."/>
            <person name="Griffith J."/>
            <person name="Grunwald N.J."/>
            <person name="Horn K."/>
            <person name="Horner N.R."/>
            <person name="Hu C.H."/>
            <person name="Huitema E."/>
            <person name="Jeong D.H."/>
            <person name="Jones A.M."/>
            <person name="Jones J.D."/>
            <person name="Jones R.W."/>
            <person name="Karlsson E.K."/>
            <person name="Kunjeti S.G."/>
            <person name="Lamour K."/>
            <person name="Liu Z."/>
            <person name="Ma L."/>
            <person name="Maclean D."/>
            <person name="Chibucos M.C."/>
            <person name="McDonald H."/>
            <person name="McWalters J."/>
            <person name="Meijer H.J."/>
            <person name="Morgan W."/>
            <person name="Morris P.F."/>
            <person name="Munro C.A."/>
            <person name="O'Neill K."/>
            <person name="Ospina-Giraldo M."/>
            <person name="Pinzon A."/>
            <person name="Pritchard L."/>
            <person name="Ramsahoye B."/>
            <person name="Ren Q."/>
            <person name="Restrepo S."/>
            <person name="Roy S."/>
            <person name="Sadanandom A."/>
            <person name="Savidor A."/>
            <person name="Schornack S."/>
            <person name="Schwartz D.C."/>
            <person name="Schumann U.D."/>
            <person name="Schwessinger B."/>
            <person name="Seyer L."/>
            <person name="Sharpe T."/>
            <person name="Silvar C."/>
            <person name="Song J."/>
            <person name="Studholme D.J."/>
            <person name="Sykes S."/>
            <person name="Thines M."/>
            <person name="van de Vondervoort P.J."/>
            <person name="Phuntumart V."/>
            <person name="Wawra S."/>
            <person name="Weide R."/>
            <person name="Win J."/>
            <person name="Young C."/>
            <person name="Zhou S."/>
            <person name="Fry W."/>
            <person name="Meyers B.C."/>
            <person name="van West P."/>
            <person name="Ristaino J."/>
            <person name="Govers F."/>
            <person name="Birch P.R."/>
            <person name="Whisson S.C."/>
            <person name="Judelson H.S."/>
            <person name="Nusbaum C."/>
        </authorList>
    </citation>
    <scope>NUCLEOTIDE SEQUENCE [LARGE SCALE GENOMIC DNA]</scope>
    <source>
        <strain evidence="3">T30-4</strain>
    </source>
</reference>
<accession>D0NXU8</accession>
<dbReference type="Proteomes" id="UP000006643">
    <property type="component" value="Unassembled WGS sequence"/>
</dbReference>
<dbReference type="HOGENOM" id="CLU_3128340_0_0_1"/>
<protein>
    <submittedName>
        <fullName evidence="2">Small cysteine rich protein SCR50</fullName>
    </submittedName>
</protein>
<proteinExistence type="predicted"/>
<evidence type="ECO:0000256" key="1">
    <source>
        <dbReference type="SAM" id="SignalP"/>
    </source>
</evidence>
<dbReference type="KEGG" id="pif:PITG_23123"/>
<dbReference type="VEuPathDB" id="FungiDB:PITG_23123"/>
<evidence type="ECO:0000313" key="3">
    <source>
        <dbReference type="Proteomes" id="UP000006643"/>
    </source>
</evidence>
<dbReference type="InParanoid" id="D0NXU8"/>
<sequence>MFKSSIILSFAVAVLLAFSSADAAVSPICDLDCDGGQTCHMGDEGSTWCE</sequence>
<keyword evidence="3" id="KW-1185">Reference proteome</keyword>
<dbReference type="AlphaFoldDB" id="D0NXU8"/>
<organism evidence="2 3">
    <name type="scientific">Phytophthora infestans (strain T30-4)</name>
    <name type="common">Potato late blight agent</name>
    <dbReference type="NCBI Taxonomy" id="403677"/>
    <lineage>
        <taxon>Eukaryota</taxon>
        <taxon>Sar</taxon>
        <taxon>Stramenopiles</taxon>
        <taxon>Oomycota</taxon>
        <taxon>Peronosporomycetes</taxon>
        <taxon>Peronosporales</taxon>
        <taxon>Peronosporaceae</taxon>
        <taxon>Phytophthora</taxon>
    </lineage>
</organism>
<evidence type="ECO:0000313" key="2">
    <source>
        <dbReference type="EMBL" id="EEY67899.1"/>
    </source>
</evidence>
<gene>
    <name evidence="2" type="ORF">PITG_23123</name>
</gene>
<name>D0NXU8_PHYIT</name>
<dbReference type="RefSeq" id="XP_002997761.1">
    <property type="nucleotide sequence ID" value="XM_002997715.1"/>
</dbReference>